<reference evidence="1" key="1">
    <citation type="submission" date="2025-08" db="UniProtKB">
        <authorList>
            <consortium name="Ensembl"/>
        </authorList>
    </citation>
    <scope>IDENTIFICATION</scope>
</reference>
<evidence type="ECO:0000313" key="2">
    <source>
        <dbReference type="Proteomes" id="UP000694425"/>
    </source>
</evidence>
<name>A0A8C7EJ76_NEOVI</name>
<dbReference type="Proteomes" id="UP000694425">
    <property type="component" value="Unplaced"/>
</dbReference>
<proteinExistence type="predicted"/>
<evidence type="ECO:0000313" key="1">
    <source>
        <dbReference type="Ensembl" id="ENSNVIP00000001899.1"/>
    </source>
</evidence>
<sequence length="40" mass="4892">WAVSTFMSFSPFLQDCNICEALVITKYFFWLFSLKFYKLR</sequence>
<dbReference type="Ensembl" id="ENSNVIT00000002205.1">
    <property type="protein sequence ID" value="ENSNVIP00000001899.1"/>
    <property type="gene ID" value="ENSNVIG00000001543.1"/>
</dbReference>
<reference evidence="1" key="2">
    <citation type="submission" date="2025-09" db="UniProtKB">
        <authorList>
            <consortium name="Ensembl"/>
        </authorList>
    </citation>
    <scope>IDENTIFICATION</scope>
</reference>
<keyword evidence="2" id="KW-1185">Reference proteome</keyword>
<protein>
    <submittedName>
        <fullName evidence="1">Uncharacterized protein</fullName>
    </submittedName>
</protein>
<organism evidence="1 2">
    <name type="scientific">Neovison vison</name>
    <name type="common">American mink</name>
    <name type="synonym">Mustela vison</name>
    <dbReference type="NCBI Taxonomy" id="452646"/>
    <lineage>
        <taxon>Eukaryota</taxon>
        <taxon>Metazoa</taxon>
        <taxon>Chordata</taxon>
        <taxon>Craniata</taxon>
        <taxon>Vertebrata</taxon>
        <taxon>Euteleostomi</taxon>
        <taxon>Mammalia</taxon>
        <taxon>Eutheria</taxon>
        <taxon>Laurasiatheria</taxon>
        <taxon>Carnivora</taxon>
        <taxon>Caniformia</taxon>
        <taxon>Musteloidea</taxon>
        <taxon>Mustelidae</taxon>
        <taxon>Mustelinae</taxon>
        <taxon>Neogale</taxon>
    </lineage>
</organism>
<accession>A0A8C7EJ76</accession>
<dbReference type="AlphaFoldDB" id="A0A8C7EJ76"/>